<dbReference type="SUPFAM" id="SSF50249">
    <property type="entry name" value="Nucleic acid-binding proteins"/>
    <property type="match status" value="1"/>
</dbReference>
<gene>
    <name evidence="5" type="primary">ssb_2</name>
    <name evidence="5" type="ORF">BN990_01828</name>
</gene>
<dbReference type="GO" id="GO:0003697">
    <property type="term" value="F:single-stranded DNA binding"/>
    <property type="evidence" value="ECO:0007669"/>
    <property type="project" value="UniProtKB-UniRule"/>
</dbReference>
<evidence type="ECO:0000313" key="5">
    <source>
        <dbReference type="EMBL" id="CDQ39523.1"/>
    </source>
</evidence>
<dbReference type="Pfam" id="PF00436">
    <property type="entry name" value="SSB"/>
    <property type="match status" value="1"/>
</dbReference>
<protein>
    <recommendedName>
        <fullName evidence="2 3">Single-stranded DNA-binding protein</fullName>
        <shortName evidence="2">SSB</shortName>
    </recommendedName>
</protein>
<dbReference type="Proteomes" id="UP000028875">
    <property type="component" value="Unassembled WGS sequence"/>
</dbReference>
<dbReference type="HAMAP" id="MF_00984">
    <property type="entry name" value="SSB"/>
    <property type="match status" value="1"/>
</dbReference>
<evidence type="ECO:0000256" key="4">
    <source>
        <dbReference type="SAM" id="MobiDB-lite"/>
    </source>
</evidence>
<evidence type="ECO:0000313" key="6">
    <source>
        <dbReference type="Proteomes" id="UP000028875"/>
    </source>
</evidence>
<organism evidence="5 6">
    <name type="scientific">Virgibacillus massiliensis</name>
    <dbReference type="NCBI Taxonomy" id="1462526"/>
    <lineage>
        <taxon>Bacteria</taxon>
        <taxon>Bacillati</taxon>
        <taxon>Bacillota</taxon>
        <taxon>Bacilli</taxon>
        <taxon>Bacillales</taxon>
        <taxon>Bacillaceae</taxon>
        <taxon>Virgibacillus</taxon>
    </lineage>
</organism>
<dbReference type="eggNOG" id="COG0629">
    <property type="taxonomic scope" value="Bacteria"/>
</dbReference>
<dbReference type="CDD" id="cd04496">
    <property type="entry name" value="SSB_OBF"/>
    <property type="match status" value="1"/>
</dbReference>
<accession>A0A024QAI4</accession>
<dbReference type="AlphaFoldDB" id="A0A024QAI4"/>
<feature type="region of interest" description="Disordered" evidence="4">
    <location>
        <begin position="102"/>
        <end position="124"/>
    </location>
</feature>
<dbReference type="PANTHER" id="PTHR10302:SF27">
    <property type="entry name" value="SINGLE-STRANDED DNA-BINDING PROTEIN"/>
    <property type="match status" value="1"/>
</dbReference>
<dbReference type="InterPro" id="IPR000424">
    <property type="entry name" value="Primosome_PriB/ssb"/>
</dbReference>
<dbReference type="GO" id="GO:0009295">
    <property type="term" value="C:nucleoid"/>
    <property type="evidence" value="ECO:0007669"/>
    <property type="project" value="TreeGrafter"/>
</dbReference>
<evidence type="ECO:0000256" key="1">
    <source>
        <dbReference type="ARBA" id="ARBA00023125"/>
    </source>
</evidence>
<dbReference type="RefSeq" id="WP_038243548.1">
    <property type="nucleotide sequence ID" value="NZ_BNER01000002.1"/>
</dbReference>
<comment type="caution">
    <text evidence="5">The sequence shown here is derived from an EMBL/GenBank/DDBJ whole genome shotgun (WGS) entry which is preliminary data.</text>
</comment>
<reference evidence="5 6" key="1">
    <citation type="submission" date="2014-03" db="EMBL/GenBank/DDBJ databases">
        <authorList>
            <person name="Urmite Genomes U."/>
        </authorList>
    </citation>
    <scope>NUCLEOTIDE SEQUENCE [LARGE SCALE GENOMIC DNA]</scope>
    <source>
        <strain evidence="5 6">Vm-5</strain>
    </source>
</reference>
<dbReference type="NCBIfam" id="TIGR00621">
    <property type="entry name" value="ssb"/>
    <property type="match status" value="1"/>
</dbReference>
<dbReference type="PROSITE" id="PS50935">
    <property type="entry name" value="SSB"/>
    <property type="match status" value="1"/>
</dbReference>
<dbReference type="STRING" id="1462526.BN990_01828"/>
<reference evidence="6" key="2">
    <citation type="submission" date="2014-05" db="EMBL/GenBank/DDBJ databases">
        <title>Draft genome sequence of Virgibacillus massiliensis Vm-5.</title>
        <authorList>
            <person name="Khelaifia S."/>
            <person name="Croce O."/>
            <person name="Lagier J.C."/>
            <person name="Raoult D."/>
        </authorList>
    </citation>
    <scope>NUCLEOTIDE SEQUENCE [LARGE SCALE GENOMIC DNA]</scope>
    <source>
        <strain evidence="6">Vm-5</strain>
    </source>
</reference>
<dbReference type="PIRSF" id="PIRSF002070">
    <property type="entry name" value="SSB"/>
    <property type="match status" value="1"/>
</dbReference>
<evidence type="ECO:0000256" key="2">
    <source>
        <dbReference type="HAMAP-Rule" id="MF_00984"/>
    </source>
</evidence>
<dbReference type="InterPro" id="IPR012340">
    <property type="entry name" value="NA-bd_OB-fold"/>
</dbReference>
<keyword evidence="1 2" id="KW-0238">DNA-binding</keyword>
<dbReference type="GO" id="GO:0006260">
    <property type="term" value="P:DNA replication"/>
    <property type="evidence" value="ECO:0007669"/>
    <property type="project" value="InterPro"/>
</dbReference>
<keyword evidence="6" id="KW-1185">Reference proteome</keyword>
<dbReference type="PANTHER" id="PTHR10302">
    <property type="entry name" value="SINGLE-STRANDED DNA-BINDING PROTEIN"/>
    <property type="match status" value="1"/>
</dbReference>
<dbReference type="InterPro" id="IPR011344">
    <property type="entry name" value="ssDNA-bd"/>
</dbReference>
<evidence type="ECO:0000256" key="3">
    <source>
        <dbReference type="PIRNR" id="PIRNR002070"/>
    </source>
</evidence>
<dbReference type="OrthoDB" id="9809878at2"/>
<comment type="subunit">
    <text evidence="2">Homotetramer.</text>
</comment>
<comment type="caution">
    <text evidence="2">Lacks conserved residue(s) required for the propagation of feature annotation.</text>
</comment>
<dbReference type="EMBL" id="CCDP010000001">
    <property type="protein sequence ID" value="CDQ39523.1"/>
    <property type="molecule type" value="Genomic_DNA"/>
</dbReference>
<dbReference type="Gene3D" id="2.40.50.140">
    <property type="entry name" value="Nucleic acid-binding proteins"/>
    <property type="match status" value="1"/>
</dbReference>
<proteinExistence type="inferred from homology"/>
<name>A0A024QAI4_9BACI</name>
<sequence length="124" mass="13821">MYNNITLVGRWVADTEIRVANNGTEIMNGTLAVGDSFRKDHTDFIDVTAFKHLGLNTNKFTSKGSKVLVSGKLQQERWEKDGQKRSKHVVIANQIVFLDDKKETGGIPESEGQPVDISESDLPF</sequence>